<keyword evidence="2" id="KW-0238">DNA-binding</keyword>
<dbReference type="Pfam" id="PF20240">
    <property type="entry name" value="DUF6597"/>
    <property type="match status" value="1"/>
</dbReference>
<dbReference type="PROSITE" id="PS01124">
    <property type="entry name" value="HTH_ARAC_FAMILY_2"/>
    <property type="match status" value="1"/>
</dbReference>
<reference evidence="5 6" key="1">
    <citation type="submission" date="2023-07" db="EMBL/GenBank/DDBJ databases">
        <authorList>
            <person name="Lian W.-H."/>
        </authorList>
    </citation>
    <scope>NUCLEOTIDE SEQUENCE [LARGE SCALE GENOMIC DNA]</scope>
    <source>
        <strain evidence="5 6">SYSU DXS3180</strain>
    </source>
</reference>
<dbReference type="InterPro" id="IPR009057">
    <property type="entry name" value="Homeodomain-like_sf"/>
</dbReference>
<sequence>MLLNTYIPAPQLRPFIKSFLVIESSDDLVNRILPGTSMAIAFRYKGQVNYLKDDAYDHLPVSTITGLRKSVRLINYQKDSANIIVVFKEAGASAFFREPLNELFEESISLDNLIPRQEILDIEDRLATAFDTPQRIAIVEAFLSSKLKAQETDKLVQTAVEKIYNTAGIIRMKELADILYISKDAFEKRFRKTVGASPKLFSSVVRMNAAIHHHKPIHTMLDIALDAGYYDQAHFNKAFKLFTGQTPLDFFKSPPSW</sequence>
<dbReference type="Pfam" id="PF12833">
    <property type="entry name" value="HTH_18"/>
    <property type="match status" value="1"/>
</dbReference>
<keyword evidence="3" id="KW-0804">Transcription</keyword>
<name>A0ABV3ZAU1_9BACT</name>
<keyword evidence="1" id="KW-0805">Transcription regulation</keyword>
<evidence type="ECO:0000313" key="6">
    <source>
        <dbReference type="Proteomes" id="UP001560573"/>
    </source>
</evidence>
<dbReference type="Proteomes" id="UP001560573">
    <property type="component" value="Unassembled WGS sequence"/>
</dbReference>
<dbReference type="EMBL" id="JAULBC010000001">
    <property type="protein sequence ID" value="MEX6686339.1"/>
    <property type="molecule type" value="Genomic_DNA"/>
</dbReference>
<dbReference type="SMART" id="SM00342">
    <property type="entry name" value="HTH_ARAC"/>
    <property type="match status" value="1"/>
</dbReference>
<protein>
    <submittedName>
        <fullName evidence="5">Helix-turn-helix transcriptional regulator</fullName>
    </submittedName>
</protein>
<dbReference type="InterPro" id="IPR050204">
    <property type="entry name" value="AraC_XylS_family_regulators"/>
</dbReference>
<evidence type="ECO:0000256" key="2">
    <source>
        <dbReference type="ARBA" id="ARBA00023125"/>
    </source>
</evidence>
<dbReference type="PANTHER" id="PTHR46796">
    <property type="entry name" value="HTH-TYPE TRANSCRIPTIONAL ACTIVATOR RHAS-RELATED"/>
    <property type="match status" value="1"/>
</dbReference>
<dbReference type="InterPro" id="IPR018060">
    <property type="entry name" value="HTH_AraC"/>
</dbReference>
<evidence type="ECO:0000256" key="3">
    <source>
        <dbReference type="ARBA" id="ARBA00023163"/>
    </source>
</evidence>
<dbReference type="InterPro" id="IPR046532">
    <property type="entry name" value="DUF6597"/>
</dbReference>
<proteinExistence type="predicted"/>
<gene>
    <name evidence="5" type="ORF">QTN47_02475</name>
</gene>
<keyword evidence="6" id="KW-1185">Reference proteome</keyword>
<evidence type="ECO:0000256" key="1">
    <source>
        <dbReference type="ARBA" id="ARBA00023015"/>
    </source>
</evidence>
<accession>A0ABV3ZAU1</accession>
<organism evidence="5 6">
    <name type="scientific">Danxiaibacter flavus</name>
    <dbReference type="NCBI Taxonomy" id="3049108"/>
    <lineage>
        <taxon>Bacteria</taxon>
        <taxon>Pseudomonadati</taxon>
        <taxon>Bacteroidota</taxon>
        <taxon>Chitinophagia</taxon>
        <taxon>Chitinophagales</taxon>
        <taxon>Chitinophagaceae</taxon>
        <taxon>Danxiaibacter</taxon>
    </lineage>
</organism>
<dbReference type="Gene3D" id="1.10.10.60">
    <property type="entry name" value="Homeodomain-like"/>
    <property type="match status" value="1"/>
</dbReference>
<feature type="domain" description="HTH araC/xylS-type" evidence="4">
    <location>
        <begin position="153"/>
        <end position="253"/>
    </location>
</feature>
<dbReference type="RefSeq" id="WP_369327732.1">
    <property type="nucleotide sequence ID" value="NZ_JAULBC010000001.1"/>
</dbReference>
<comment type="caution">
    <text evidence="5">The sequence shown here is derived from an EMBL/GenBank/DDBJ whole genome shotgun (WGS) entry which is preliminary data.</text>
</comment>
<evidence type="ECO:0000313" key="5">
    <source>
        <dbReference type="EMBL" id="MEX6686339.1"/>
    </source>
</evidence>
<evidence type="ECO:0000259" key="4">
    <source>
        <dbReference type="PROSITE" id="PS01124"/>
    </source>
</evidence>
<dbReference type="PANTHER" id="PTHR46796:SF13">
    <property type="entry name" value="HTH-TYPE TRANSCRIPTIONAL ACTIVATOR RHAS"/>
    <property type="match status" value="1"/>
</dbReference>
<dbReference type="SUPFAM" id="SSF46689">
    <property type="entry name" value="Homeodomain-like"/>
    <property type="match status" value="1"/>
</dbReference>